<dbReference type="AlphaFoldDB" id="A0A4Y9Y057"/>
<dbReference type="EMBL" id="SEKV01000603">
    <property type="protein sequence ID" value="TFY55308.1"/>
    <property type="molecule type" value="Genomic_DNA"/>
</dbReference>
<accession>A0A4Y9Y057</accession>
<evidence type="ECO:0000313" key="1">
    <source>
        <dbReference type="EMBL" id="TFY55308.1"/>
    </source>
</evidence>
<reference evidence="1 2" key="1">
    <citation type="submission" date="2019-01" db="EMBL/GenBank/DDBJ databases">
        <title>Genome sequencing of the rare red list fungi Fomitopsis rosea.</title>
        <authorList>
            <person name="Buettner E."/>
            <person name="Kellner H."/>
        </authorList>
    </citation>
    <scope>NUCLEOTIDE SEQUENCE [LARGE SCALE GENOMIC DNA]</scope>
    <source>
        <strain evidence="1 2">DSM 105464</strain>
    </source>
</reference>
<organism evidence="1 2">
    <name type="scientific">Rhodofomes roseus</name>
    <dbReference type="NCBI Taxonomy" id="34475"/>
    <lineage>
        <taxon>Eukaryota</taxon>
        <taxon>Fungi</taxon>
        <taxon>Dikarya</taxon>
        <taxon>Basidiomycota</taxon>
        <taxon>Agaricomycotina</taxon>
        <taxon>Agaricomycetes</taxon>
        <taxon>Polyporales</taxon>
        <taxon>Rhodofomes</taxon>
    </lineage>
</organism>
<dbReference type="Proteomes" id="UP000298390">
    <property type="component" value="Unassembled WGS sequence"/>
</dbReference>
<gene>
    <name evidence="1" type="ORF">EVJ58_g8327</name>
</gene>
<name>A0A4Y9Y057_9APHY</name>
<sequence length="93" mass="9772">MLTNIVSVAFASDTPSIAATVSNDLSQFSAPVVSALMDVGRVLLVIFSCSIVAWHLVNDEHVIKLSDPRLAQVCEGAGMGEGADERGHELMCG</sequence>
<proteinExistence type="predicted"/>
<comment type="caution">
    <text evidence="1">The sequence shown here is derived from an EMBL/GenBank/DDBJ whole genome shotgun (WGS) entry which is preliminary data.</text>
</comment>
<protein>
    <submittedName>
        <fullName evidence="1">Uncharacterized protein</fullName>
    </submittedName>
</protein>
<evidence type="ECO:0000313" key="2">
    <source>
        <dbReference type="Proteomes" id="UP000298390"/>
    </source>
</evidence>